<evidence type="ECO:0000256" key="5">
    <source>
        <dbReference type="ARBA" id="ARBA00022737"/>
    </source>
</evidence>
<keyword evidence="3 10" id="KW-0444">Lipid biosynthesis</keyword>
<keyword evidence="6 10" id="KW-0443">Lipid metabolism</keyword>
<dbReference type="PROSITE" id="PS50035">
    <property type="entry name" value="PLD"/>
    <property type="match status" value="1"/>
</dbReference>
<keyword evidence="10" id="KW-0067">ATP-binding</keyword>
<comment type="subcellular location">
    <subcellularLocation>
        <location evidence="10">Mitochondrion</location>
    </subcellularLocation>
</comment>
<evidence type="ECO:0000256" key="3">
    <source>
        <dbReference type="ARBA" id="ARBA00022516"/>
    </source>
</evidence>
<comment type="catalytic activity">
    <reaction evidence="9 10">
        <text>a CDP-1,2-diacyl-sn-glycerol + sn-glycerol 3-phosphate = a 1,2-diacyl-sn-glycero-3-phospho-(1'-sn-glycero-3'-phosphate) + CMP + H(+)</text>
        <dbReference type="Rhea" id="RHEA:12593"/>
        <dbReference type="ChEBI" id="CHEBI:15378"/>
        <dbReference type="ChEBI" id="CHEBI:57597"/>
        <dbReference type="ChEBI" id="CHEBI:58332"/>
        <dbReference type="ChEBI" id="CHEBI:60110"/>
        <dbReference type="ChEBI" id="CHEBI:60377"/>
        <dbReference type="EC" id="2.7.8.5"/>
    </reaction>
</comment>
<evidence type="ECO:0000259" key="12">
    <source>
        <dbReference type="PROSITE" id="PS50035"/>
    </source>
</evidence>
<comment type="pathway">
    <text evidence="1 10">Phospholipid metabolism; phosphatidylglycerol biosynthesis; phosphatidylglycerol from CDP-diacylglycerol: step 1/2.</text>
</comment>
<dbReference type="CDD" id="cd09137">
    <property type="entry name" value="PLDc_PGS1_euk_2"/>
    <property type="match status" value="1"/>
</dbReference>
<accession>A0A1E3PK35</accession>
<proteinExistence type="inferred from homology"/>
<name>A0A1E3PK35_9ASCO</name>
<comment type="function">
    <text evidence="10">Functions in the biosynthesis of the anionic phospholipids phosphatidylglycerol and cardiolipin.</text>
</comment>
<evidence type="ECO:0000256" key="7">
    <source>
        <dbReference type="ARBA" id="ARBA00023209"/>
    </source>
</evidence>
<keyword evidence="8 10" id="KW-1208">Phospholipid metabolism</keyword>
<dbReference type="SMART" id="SM00155">
    <property type="entry name" value="PLDc"/>
    <property type="match status" value="2"/>
</dbReference>
<dbReference type="OrthoDB" id="10250191at2759"/>
<dbReference type="STRING" id="857566.A0A1E3PK35"/>
<keyword evidence="5" id="KW-0677">Repeat</keyword>
<keyword evidence="10" id="KW-0496">Mitochondrion</keyword>
<evidence type="ECO:0000313" key="13">
    <source>
        <dbReference type="EMBL" id="ODQ65292.1"/>
    </source>
</evidence>
<dbReference type="AlphaFoldDB" id="A0A1E3PK35"/>
<keyword evidence="7 10" id="KW-0594">Phospholipid biosynthesis</keyword>
<evidence type="ECO:0000313" key="14">
    <source>
        <dbReference type="Proteomes" id="UP000095009"/>
    </source>
</evidence>
<dbReference type="Proteomes" id="UP000095009">
    <property type="component" value="Unassembled WGS sequence"/>
</dbReference>
<dbReference type="EMBL" id="KV454410">
    <property type="protein sequence ID" value="ODQ65292.1"/>
    <property type="molecule type" value="Genomic_DNA"/>
</dbReference>
<dbReference type="EC" id="2.7.8.5" evidence="10"/>
<dbReference type="UniPathway" id="UPA00084">
    <property type="reaction ID" value="UER00503"/>
</dbReference>
<dbReference type="InterPro" id="IPR016270">
    <property type="entry name" value="PGS1"/>
</dbReference>
<reference evidence="13 14" key="1">
    <citation type="journal article" date="2016" name="Proc. Natl. Acad. Sci. U.S.A.">
        <title>Comparative genomics of biotechnologically important yeasts.</title>
        <authorList>
            <person name="Riley R."/>
            <person name="Haridas S."/>
            <person name="Wolfe K.H."/>
            <person name="Lopes M.R."/>
            <person name="Hittinger C.T."/>
            <person name="Goeker M."/>
            <person name="Salamov A.A."/>
            <person name="Wisecaver J.H."/>
            <person name="Long T.M."/>
            <person name="Calvey C.H."/>
            <person name="Aerts A.L."/>
            <person name="Barry K.W."/>
            <person name="Choi C."/>
            <person name="Clum A."/>
            <person name="Coughlan A.Y."/>
            <person name="Deshpande S."/>
            <person name="Douglass A.P."/>
            <person name="Hanson S.J."/>
            <person name="Klenk H.-P."/>
            <person name="LaButti K.M."/>
            <person name="Lapidus A."/>
            <person name="Lindquist E.A."/>
            <person name="Lipzen A.M."/>
            <person name="Meier-Kolthoff J.P."/>
            <person name="Ohm R.A."/>
            <person name="Otillar R.P."/>
            <person name="Pangilinan J.L."/>
            <person name="Peng Y."/>
            <person name="Rokas A."/>
            <person name="Rosa C.A."/>
            <person name="Scheuner C."/>
            <person name="Sibirny A.A."/>
            <person name="Slot J.C."/>
            <person name="Stielow J.B."/>
            <person name="Sun H."/>
            <person name="Kurtzman C.P."/>
            <person name="Blackwell M."/>
            <person name="Grigoriev I.V."/>
            <person name="Jeffries T.W."/>
        </authorList>
    </citation>
    <scope>NUCLEOTIDE SEQUENCE [LARGE SCALE GENOMIC DNA]</scope>
    <source>
        <strain evidence="13 14">DSM 6958</strain>
    </source>
</reference>
<dbReference type="PIRSF" id="PIRSF000850">
    <property type="entry name" value="Phospholipase_D_PSS"/>
    <property type="match status" value="1"/>
</dbReference>
<dbReference type="PANTHER" id="PTHR12586:SF1">
    <property type="entry name" value="CDP-DIACYLGLYCEROL--GLYCEROL-3-PHOSPHATE 3-PHOSPHATIDYLTRANSFERASE, MITOCHONDRIAL"/>
    <property type="match status" value="1"/>
</dbReference>
<evidence type="ECO:0000256" key="9">
    <source>
        <dbReference type="ARBA" id="ARBA00048586"/>
    </source>
</evidence>
<dbReference type="CDD" id="cd09135">
    <property type="entry name" value="PLDc_PGS1_euk_1"/>
    <property type="match status" value="1"/>
</dbReference>
<keyword evidence="14" id="KW-1185">Reference proteome</keyword>
<evidence type="ECO:0000256" key="11">
    <source>
        <dbReference type="SAM" id="MobiDB-lite"/>
    </source>
</evidence>
<dbReference type="SUPFAM" id="SSF56024">
    <property type="entry name" value="Phospholipase D/nuclease"/>
    <property type="match status" value="2"/>
</dbReference>
<dbReference type="GO" id="GO:0005524">
    <property type="term" value="F:ATP binding"/>
    <property type="evidence" value="ECO:0007669"/>
    <property type="project" value="UniProtKB-KW"/>
</dbReference>
<sequence>MGTQSGSTGSGATSSSSSASSTAPPGPSAFFPSQKMDSMAPKFKMDGKDIQIIYSPSDFYATLKSKILNAQYRVFLATLYIGKSEHDLIATLRQALVQTPQLKVSILCDALRGTRETPGFSSATLLAQLVEEFGPDRCDVRMYHTPNLYGVKKRVIPARFNEGWGLQHMKLYGFDDEIILSGANLSQDYFTNRQDRYYLFKSLKLTEYFYSIFSTVAKLSYQVLHDGDAKRGFHRLKWPETNKAPEPVRDPHGFVTVASKRLDPIIRAKKMEQAIDEREYDTTVYPISQFSPLLKPKDTSTEYPTISLLLRHLTTARQGIQYSWVFTAGYFNIHASYANLLLNATNKPVMAAVITASPESNGFFGSRGISGYLPDSYSHLACKFMERVVRSGNAGLIKMMEWNRGGVHNQPGGWSYHAKGIWLRDMGHEDAGPSVTVVGSSNYTRRAYALDLESDVVIHTIDKGLQERMQQELDNLEQWCAVRELADYKKPERKVSHWVKAVTWIIGKKL</sequence>
<evidence type="ECO:0000256" key="8">
    <source>
        <dbReference type="ARBA" id="ARBA00023264"/>
    </source>
</evidence>
<evidence type="ECO:0000256" key="1">
    <source>
        <dbReference type="ARBA" id="ARBA00005042"/>
    </source>
</evidence>
<evidence type="ECO:0000256" key="2">
    <source>
        <dbReference type="ARBA" id="ARBA00010682"/>
    </source>
</evidence>
<protein>
    <recommendedName>
        <fullName evidence="10">CDP-diacylglycerol--glycerol-3-phosphate 3-phosphatidyltransferase</fullName>
        <ecNumber evidence="10">2.7.8.5</ecNumber>
    </recommendedName>
</protein>
<dbReference type="GO" id="GO:0031966">
    <property type="term" value="C:mitochondrial membrane"/>
    <property type="evidence" value="ECO:0007669"/>
    <property type="project" value="EnsemblFungi"/>
</dbReference>
<evidence type="ECO:0000256" key="10">
    <source>
        <dbReference type="RuleBase" id="RU365024"/>
    </source>
</evidence>
<feature type="domain" description="PLD phosphodiesterase" evidence="12">
    <location>
        <begin position="163"/>
        <end position="189"/>
    </location>
</feature>
<gene>
    <name evidence="13" type="ORF">NADFUDRAFT_46998</name>
</gene>
<dbReference type="GO" id="GO:0008444">
    <property type="term" value="F:CDP-diacylglycerol-glycerol-3-phosphate 3-phosphatidyltransferase activity"/>
    <property type="evidence" value="ECO:0007669"/>
    <property type="project" value="UniProtKB-EC"/>
</dbReference>
<dbReference type="InterPro" id="IPR001736">
    <property type="entry name" value="PLipase_D/transphosphatidylase"/>
</dbReference>
<dbReference type="Gene3D" id="3.30.870.10">
    <property type="entry name" value="Endonuclease Chain A"/>
    <property type="match status" value="2"/>
</dbReference>
<dbReference type="GO" id="GO:0032049">
    <property type="term" value="P:cardiolipin biosynthetic process"/>
    <property type="evidence" value="ECO:0007669"/>
    <property type="project" value="EnsemblFungi"/>
</dbReference>
<evidence type="ECO:0000256" key="6">
    <source>
        <dbReference type="ARBA" id="ARBA00023098"/>
    </source>
</evidence>
<evidence type="ECO:0000256" key="4">
    <source>
        <dbReference type="ARBA" id="ARBA00022679"/>
    </source>
</evidence>
<keyword evidence="10" id="KW-0547">Nucleotide-binding</keyword>
<feature type="region of interest" description="Disordered" evidence="11">
    <location>
        <begin position="1"/>
        <end position="31"/>
    </location>
</feature>
<organism evidence="13 14">
    <name type="scientific">Nadsonia fulvescens var. elongata DSM 6958</name>
    <dbReference type="NCBI Taxonomy" id="857566"/>
    <lineage>
        <taxon>Eukaryota</taxon>
        <taxon>Fungi</taxon>
        <taxon>Dikarya</taxon>
        <taxon>Ascomycota</taxon>
        <taxon>Saccharomycotina</taxon>
        <taxon>Dipodascomycetes</taxon>
        <taxon>Dipodascales</taxon>
        <taxon>Dipodascales incertae sedis</taxon>
        <taxon>Nadsonia</taxon>
    </lineage>
</organism>
<dbReference type="PANTHER" id="PTHR12586">
    <property type="entry name" value="CDP-DIACYLGLYCEROL--SERINE O-PHOSPHATIDYLTRANSFERASE"/>
    <property type="match status" value="1"/>
</dbReference>
<keyword evidence="4 10" id="KW-0808">Transferase</keyword>
<comment type="similarity">
    <text evidence="2 10">Belongs to the CDP-alcohol phosphatidyltransferase class-II family.</text>
</comment>